<dbReference type="EMBL" id="LXQA010018391">
    <property type="protein sequence ID" value="MCH90480.1"/>
    <property type="molecule type" value="Genomic_DNA"/>
</dbReference>
<reference evidence="3 4" key="1">
    <citation type="journal article" date="2018" name="Front. Plant Sci.">
        <title>Red Clover (Trifolium pratense) and Zigzag Clover (T. medium) - A Picture of Genomic Similarities and Differences.</title>
        <authorList>
            <person name="Dluhosova J."/>
            <person name="Istvanek J."/>
            <person name="Nedelnik J."/>
            <person name="Repkova J."/>
        </authorList>
    </citation>
    <scope>NUCLEOTIDE SEQUENCE [LARGE SCALE GENOMIC DNA]</scope>
    <source>
        <strain evidence="4">cv. 10/8</strain>
        <tissue evidence="3">Leaf</tissue>
    </source>
</reference>
<feature type="coiled-coil region" evidence="1">
    <location>
        <begin position="216"/>
        <end position="257"/>
    </location>
</feature>
<evidence type="ECO:0000313" key="3">
    <source>
        <dbReference type="EMBL" id="MCH90480.1"/>
    </source>
</evidence>
<keyword evidence="4" id="KW-1185">Reference proteome</keyword>
<dbReference type="Proteomes" id="UP000265520">
    <property type="component" value="Unassembled WGS sequence"/>
</dbReference>
<sequence length="320" mass="35841">MPDSQNQETPKVELSNASKDKKSSSTDGINWEDMMSDSDVPTRSGGSSIPAVSFSTSKLSADLGVTPEVFKQMHETKPDEALAMLLQARGSSSSTASGLSASIKEKHDALIYKFTMEFIQEDAFKKLDANPKAVYGMKAFLAELQVPMTSKPMLSVITQIEAHLDQYVKDLQRFLNNEDQVKAQRLAQDILWEKANISNAKVEKMKKQSHDTVSGVNACKDNILQWTAEIQDLQIKIDELECKIANEKTKQEYLESKTAEISQEEINKEAHDGIKYFNSAKVMDGAIIRLNEENEVLAEKMKVTKELYNKLRTPLLKKSV</sequence>
<evidence type="ECO:0008006" key="5">
    <source>
        <dbReference type="Google" id="ProtNLM"/>
    </source>
</evidence>
<evidence type="ECO:0000256" key="1">
    <source>
        <dbReference type="SAM" id="Coils"/>
    </source>
</evidence>
<organism evidence="3 4">
    <name type="scientific">Trifolium medium</name>
    <dbReference type="NCBI Taxonomy" id="97028"/>
    <lineage>
        <taxon>Eukaryota</taxon>
        <taxon>Viridiplantae</taxon>
        <taxon>Streptophyta</taxon>
        <taxon>Embryophyta</taxon>
        <taxon>Tracheophyta</taxon>
        <taxon>Spermatophyta</taxon>
        <taxon>Magnoliopsida</taxon>
        <taxon>eudicotyledons</taxon>
        <taxon>Gunneridae</taxon>
        <taxon>Pentapetalae</taxon>
        <taxon>rosids</taxon>
        <taxon>fabids</taxon>
        <taxon>Fabales</taxon>
        <taxon>Fabaceae</taxon>
        <taxon>Papilionoideae</taxon>
        <taxon>50 kb inversion clade</taxon>
        <taxon>NPAAA clade</taxon>
        <taxon>Hologalegina</taxon>
        <taxon>IRL clade</taxon>
        <taxon>Trifolieae</taxon>
        <taxon>Trifolium</taxon>
    </lineage>
</organism>
<evidence type="ECO:0000313" key="4">
    <source>
        <dbReference type="Proteomes" id="UP000265520"/>
    </source>
</evidence>
<comment type="caution">
    <text evidence="3">The sequence shown here is derived from an EMBL/GenBank/DDBJ whole genome shotgun (WGS) entry which is preliminary data.</text>
</comment>
<evidence type="ECO:0000256" key="2">
    <source>
        <dbReference type="SAM" id="MobiDB-lite"/>
    </source>
</evidence>
<dbReference type="AlphaFoldDB" id="A0A392MSH1"/>
<feature type="region of interest" description="Disordered" evidence="2">
    <location>
        <begin position="1"/>
        <end position="49"/>
    </location>
</feature>
<name>A0A392MSH1_9FABA</name>
<gene>
    <name evidence="3" type="ORF">A2U01_0011396</name>
</gene>
<proteinExistence type="predicted"/>
<keyword evidence="1" id="KW-0175">Coiled coil</keyword>
<accession>A0A392MSH1</accession>
<protein>
    <recommendedName>
        <fullName evidence="5">Protein gar2-like</fullName>
    </recommendedName>
</protein>